<accession>A0A4P6UZD2</accession>
<dbReference type="Proteomes" id="UP000293719">
    <property type="component" value="Chromosome"/>
</dbReference>
<dbReference type="InterPro" id="IPR003142">
    <property type="entry name" value="BPL_C"/>
</dbReference>
<sequence>MDTFRLSPDALAAGYRLEAHERIGSTNARALELAANGESGPLWVVTDDQFSGRGRRGRQWHGPKGNLAASLLITPRTDLGTAATLGFAASIALSDALGRLAPEMGLSLGLDGMDANGAGRTRLELKWPNDVLLSGAKIAGILLESASLRGGAPAVVIGIGVNVVAAPEDVGYPATSLRAVGFQGSAADVLAVLADAWLDAHRIWSGGDGLPQVRRRWLERAAGLDAPVAVRTGGGIVRGRLETIDDDCRLIVRHDDGTVTKVAAGDVHFGAVATERQAGQHGGEN</sequence>
<dbReference type="Gene3D" id="2.30.30.100">
    <property type="match status" value="1"/>
</dbReference>
<keyword evidence="4" id="KW-0092">Biotin</keyword>
<dbReference type="InterPro" id="IPR045864">
    <property type="entry name" value="aa-tRNA-synth_II/BPL/LPL"/>
</dbReference>
<dbReference type="PANTHER" id="PTHR12835:SF5">
    <property type="entry name" value="BIOTIN--PROTEIN LIGASE"/>
    <property type="match status" value="1"/>
</dbReference>
<evidence type="ECO:0000256" key="2">
    <source>
        <dbReference type="ARBA" id="ARBA00022741"/>
    </source>
</evidence>
<keyword evidence="9" id="KW-1185">Reference proteome</keyword>
<dbReference type="GO" id="GO:0005524">
    <property type="term" value="F:ATP binding"/>
    <property type="evidence" value="ECO:0007669"/>
    <property type="project" value="UniProtKB-KW"/>
</dbReference>
<dbReference type="GO" id="GO:0005737">
    <property type="term" value="C:cytoplasm"/>
    <property type="evidence" value="ECO:0007669"/>
    <property type="project" value="TreeGrafter"/>
</dbReference>
<dbReference type="RefSeq" id="WP_131616115.1">
    <property type="nucleotide sequence ID" value="NZ_CP036532.1"/>
</dbReference>
<name>A0A4P6UZD2_9HYPH</name>
<evidence type="ECO:0000256" key="6">
    <source>
        <dbReference type="ARBA" id="ARBA00047846"/>
    </source>
</evidence>
<evidence type="ECO:0000256" key="3">
    <source>
        <dbReference type="ARBA" id="ARBA00022840"/>
    </source>
</evidence>
<dbReference type="Pfam" id="PF02237">
    <property type="entry name" value="BPL_C"/>
    <property type="match status" value="1"/>
</dbReference>
<dbReference type="SUPFAM" id="SSF55681">
    <property type="entry name" value="Class II aaRS and biotin synthetases"/>
    <property type="match status" value="1"/>
</dbReference>
<dbReference type="PANTHER" id="PTHR12835">
    <property type="entry name" value="BIOTIN PROTEIN LIGASE"/>
    <property type="match status" value="1"/>
</dbReference>
<evidence type="ECO:0000259" key="7">
    <source>
        <dbReference type="PROSITE" id="PS51733"/>
    </source>
</evidence>
<dbReference type="AlphaFoldDB" id="A0A4P6UZD2"/>
<keyword evidence="3" id="KW-0067">ATP-binding</keyword>
<feature type="domain" description="BPL/LPL catalytic" evidence="7">
    <location>
        <begin position="16"/>
        <end position="205"/>
    </location>
</feature>
<reference evidence="8 9" key="1">
    <citation type="journal article" date="2017" name="Int. J. Syst. Evol. Microbiol.">
        <title>Roseitalea porphyridii gen. nov., sp. nov., isolated from a red alga, and reclassification of Hoeflea suaedae Chung et al. 2013 as Pseudohoeflea suaedae gen. nov., comb. nov.</title>
        <authorList>
            <person name="Hyeon J.W."/>
            <person name="Jeong S.E."/>
            <person name="Baek K."/>
            <person name="Jeon C.O."/>
        </authorList>
    </citation>
    <scope>NUCLEOTIDE SEQUENCE [LARGE SCALE GENOMIC DNA]</scope>
    <source>
        <strain evidence="8 9">MA7-20</strain>
    </source>
</reference>
<comment type="catalytic activity">
    <reaction evidence="6">
        <text>biotin + L-lysyl-[protein] + ATP = N(6)-biotinyl-L-lysyl-[protein] + AMP + diphosphate + H(+)</text>
        <dbReference type="Rhea" id="RHEA:11756"/>
        <dbReference type="Rhea" id="RHEA-COMP:9752"/>
        <dbReference type="Rhea" id="RHEA-COMP:10505"/>
        <dbReference type="ChEBI" id="CHEBI:15378"/>
        <dbReference type="ChEBI" id="CHEBI:29969"/>
        <dbReference type="ChEBI" id="CHEBI:30616"/>
        <dbReference type="ChEBI" id="CHEBI:33019"/>
        <dbReference type="ChEBI" id="CHEBI:57586"/>
        <dbReference type="ChEBI" id="CHEBI:83144"/>
        <dbReference type="ChEBI" id="CHEBI:456215"/>
        <dbReference type="EC" id="6.3.4.15"/>
    </reaction>
</comment>
<evidence type="ECO:0000313" key="8">
    <source>
        <dbReference type="EMBL" id="QBK30421.1"/>
    </source>
</evidence>
<evidence type="ECO:0000256" key="1">
    <source>
        <dbReference type="ARBA" id="ARBA00022598"/>
    </source>
</evidence>
<dbReference type="OrthoDB" id="9807064at2"/>
<protein>
    <recommendedName>
        <fullName evidence="5">biotin--[biotin carboxyl-carrier protein] ligase</fullName>
        <ecNumber evidence="5">6.3.4.15</ecNumber>
    </recommendedName>
</protein>
<dbReference type="GO" id="GO:0004077">
    <property type="term" value="F:biotin--[biotin carboxyl-carrier protein] ligase activity"/>
    <property type="evidence" value="ECO:0007669"/>
    <property type="project" value="UniProtKB-EC"/>
</dbReference>
<proteinExistence type="predicted"/>
<dbReference type="InterPro" id="IPR004143">
    <property type="entry name" value="BPL_LPL_catalytic"/>
</dbReference>
<dbReference type="KEGG" id="rpod:E0E05_07305"/>
<dbReference type="SUPFAM" id="SSF50037">
    <property type="entry name" value="C-terminal domain of transcriptional repressors"/>
    <property type="match status" value="1"/>
</dbReference>
<dbReference type="Pfam" id="PF03099">
    <property type="entry name" value="BPL_LplA_LipB"/>
    <property type="match status" value="1"/>
</dbReference>
<dbReference type="GeneID" id="90767097"/>
<dbReference type="NCBIfam" id="TIGR00121">
    <property type="entry name" value="birA_ligase"/>
    <property type="match status" value="1"/>
</dbReference>
<evidence type="ECO:0000313" key="9">
    <source>
        <dbReference type="Proteomes" id="UP000293719"/>
    </source>
</evidence>
<evidence type="ECO:0000256" key="4">
    <source>
        <dbReference type="ARBA" id="ARBA00023267"/>
    </source>
</evidence>
<dbReference type="PROSITE" id="PS51733">
    <property type="entry name" value="BPL_LPL_CATALYTIC"/>
    <property type="match status" value="1"/>
</dbReference>
<dbReference type="CDD" id="cd16442">
    <property type="entry name" value="BPL"/>
    <property type="match status" value="1"/>
</dbReference>
<dbReference type="Gene3D" id="3.30.930.10">
    <property type="entry name" value="Bira Bifunctional Protein, Domain 2"/>
    <property type="match status" value="1"/>
</dbReference>
<dbReference type="EC" id="6.3.4.15" evidence="5"/>
<dbReference type="EMBL" id="CP036532">
    <property type="protein sequence ID" value="QBK30421.1"/>
    <property type="molecule type" value="Genomic_DNA"/>
</dbReference>
<organism evidence="8 9">
    <name type="scientific">Roseitalea porphyridii</name>
    <dbReference type="NCBI Taxonomy" id="1852022"/>
    <lineage>
        <taxon>Bacteria</taxon>
        <taxon>Pseudomonadati</taxon>
        <taxon>Pseudomonadota</taxon>
        <taxon>Alphaproteobacteria</taxon>
        <taxon>Hyphomicrobiales</taxon>
        <taxon>Ahrensiaceae</taxon>
        <taxon>Roseitalea</taxon>
    </lineage>
</organism>
<gene>
    <name evidence="8" type="ORF">E0E05_07305</name>
</gene>
<keyword evidence="1 8" id="KW-0436">Ligase</keyword>
<dbReference type="InterPro" id="IPR004408">
    <property type="entry name" value="Biotin_CoA_COase_ligase"/>
</dbReference>
<keyword evidence="2" id="KW-0547">Nucleotide-binding</keyword>
<evidence type="ECO:0000256" key="5">
    <source>
        <dbReference type="ARBA" id="ARBA00024227"/>
    </source>
</evidence>
<dbReference type="InterPro" id="IPR008988">
    <property type="entry name" value="Transcriptional_repressor_C"/>
</dbReference>